<evidence type="ECO:0000313" key="2">
    <source>
        <dbReference type="Proteomes" id="UP000724874"/>
    </source>
</evidence>
<name>A0A9P5NAQ7_GYMJU</name>
<organism evidence="1 2">
    <name type="scientific">Gymnopilus junonius</name>
    <name type="common">Spectacular rustgill mushroom</name>
    <name type="synonym">Gymnopilus spectabilis subsp. junonius</name>
    <dbReference type="NCBI Taxonomy" id="109634"/>
    <lineage>
        <taxon>Eukaryota</taxon>
        <taxon>Fungi</taxon>
        <taxon>Dikarya</taxon>
        <taxon>Basidiomycota</taxon>
        <taxon>Agaricomycotina</taxon>
        <taxon>Agaricomycetes</taxon>
        <taxon>Agaricomycetidae</taxon>
        <taxon>Agaricales</taxon>
        <taxon>Agaricineae</taxon>
        <taxon>Hymenogastraceae</taxon>
        <taxon>Gymnopilus</taxon>
    </lineage>
</organism>
<proteinExistence type="predicted"/>
<evidence type="ECO:0000313" key="1">
    <source>
        <dbReference type="EMBL" id="KAF8872317.1"/>
    </source>
</evidence>
<dbReference type="OrthoDB" id="3344688at2759"/>
<reference evidence="1" key="1">
    <citation type="submission" date="2020-11" db="EMBL/GenBank/DDBJ databases">
        <authorList>
            <consortium name="DOE Joint Genome Institute"/>
            <person name="Ahrendt S."/>
            <person name="Riley R."/>
            <person name="Andreopoulos W."/>
            <person name="LaButti K."/>
            <person name="Pangilinan J."/>
            <person name="Ruiz-duenas F.J."/>
            <person name="Barrasa J.M."/>
            <person name="Sanchez-Garcia M."/>
            <person name="Camarero S."/>
            <person name="Miyauchi S."/>
            <person name="Serrano A."/>
            <person name="Linde D."/>
            <person name="Babiker R."/>
            <person name="Drula E."/>
            <person name="Ayuso-Fernandez I."/>
            <person name="Pacheco R."/>
            <person name="Padilla G."/>
            <person name="Ferreira P."/>
            <person name="Barriuso J."/>
            <person name="Kellner H."/>
            <person name="Castanera R."/>
            <person name="Alfaro M."/>
            <person name="Ramirez L."/>
            <person name="Pisabarro A.G."/>
            <person name="Kuo A."/>
            <person name="Tritt A."/>
            <person name="Lipzen A."/>
            <person name="He G."/>
            <person name="Yan M."/>
            <person name="Ng V."/>
            <person name="Cullen D."/>
            <person name="Martin F."/>
            <person name="Rosso M.-N."/>
            <person name="Henrissat B."/>
            <person name="Hibbett D."/>
            <person name="Martinez A.T."/>
            <person name="Grigoriev I.V."/>
        </authorList>
    </citation>
    <scope>NUCLEOTIDE SEQUENCE</scope>
    <source>
        <strain evidence="1">AH 44721</strain>
    </source>
</reference>
<dbReference type="EMBL" id="JADNYJ010000271">
    <property type="protein sequence ID" value="KAF8872317.1"/>
    <property type="molecule type" value="Genomic_DNA"/>
</dbReference>
<comment type="caution">
    <text evidence="1">The sequence shown here is derived from an EMBL/GenBank/DDBJ whole genome shotgun (WGS) entry which is preliminary data.</text>
</comment>
<sequence length="161" mass="17606">MAKFTVNPSDEHLNHAKYIMRYLVGTCNYALVFNGNSDKGLRAASTSLACNRETEVFRLDDTYNTPPPLQQTQDGMVLRACAWSHSTITTSVVAATHCPSGLFRRGNFVSFIPVPSLPQHAAAVAPLPSFSIRMPFGVCAATARHTICLEEIPVTRVPVAW</sequence>
<dbReference type="AlphaFoldDB" id="A0A9P5NAQ7"/>
<gene>
    <name evidence="1" type="ORF">CPB84DRAFT_1854524</name>
</gene>
<dbReference type="Proteomes" id="UP000724874">
    <property type="component" value="Unassembled WGS sequence"/>
</dbReference>
<accession>A0A9P5NAQ7</accession>
<keyword evidence="2" id="KW-1185">Reference proteome</keyword>
<protein>
    <submittedName>
        <fullName evidence="1">Uncharacterized protein</fullName>
    </submittedName>
</protein>